<dbReference type="SUPFAM" id="SSF55729">
    <property type="entry name" value="Acyl-CoA N-acyltransferases (Nat)"/>
    <property type="match status" value="1"/>
</dbReference>
<proteinExistence type="predicted"/>
<dbReference type="GO" id="GO:0016747">
    <property type="term" value="F:acyltransferase activity, transferring groups other than amino-acyl groups"/>
    <property type="evidence" value="ECO:0007669"/>
    <property type="project" value="InterPro"/>
</dbReference>
<dbReference type="Pfam" id="PF00583">
    <property type="entry name" value="Acetyltransf_1"/>
    <property type="match status" value="1"/>
</dbReference>
<protein>
    <recommendedName>
        <fullName evidence="1">N-acetyltransferase domain-containing protein</fullName>
    </recommendedName>
</protein>
<reference evidence="2" key="1">
    <citation type="submission" date="2023-03" db="EMBL/GenBank/DDBJ databases">
        <title>Actinorhabdospora filicis NBRC 111898.</title>
        <authorList>
            <person name="Ichikawa N."/>
            <person name="Sato H."/>
            <person name="Tonouchi N."/>
        </authorList>
    </citation>
    <scope>NUCLEOTIDE SEQUENCE</scope>
    <source>
        <strain evidence="2">NBRC 111898</strain>
    </source>
</reference>
<gene>
    <name evidence="2" type="ORF">Afil01_13710</name>
</gene>
<name>A0A9W6W7H4_9ACTN</name>
<evidence type="ECO:0000313" key="3">
    <source>
        <dbReference type="Proteomes" id="UP001165079"/>
    </source>
</evidence>
<organism evidence="2 3">
    <name type="scientific">Actinorhabdospora filicis</name>
    <dbReference type="NCBI Taxonomy" id="1785913"/>
    <lineage>
        <taxon>Bacteria</taxon>
        <taxon>Bacillati</taxon>
        <taxon>Actinomycetota</taxon>
        <taxon>Actinomycetes</taxon>
        <taxon>Micromonosporales</taxon>
        <taxon>Micromonosporaceae</taxon>
        <taxon>Actinorhabdospora</taxon>
    </lineage>
</organism>
<feature type="domain" description="N-acetyltransferase" evidence="1">
    <location>
        <begin position="4"/>
        <end position="135"/>
    </location>
</feature>
<evidence type="ECO:0000313" key="2">
    <source>
        <dbReference type="EMBL" id="GLZ76564.1"/>
    </source>
</evidence>
<evidence type="ECO:0000259" key="1">
    <source>
        <dbReference type="PROSITE" id="PS51186"/>
    </source>
</evidence>
<dbReference type="CDD" id="cd04301">
    <property type="entry name" value="NAT_SF"/>
    <property type="match status" value="1"/>
</dbReference>
<keyword evidence="3" id="KW-1185">Reference proteome</keyword>
<dbReference type="Proteomes" id="UP001165079">
    <property type="component" value="Unassembled WGS sequence"/>
</dbReference>
<dbReference type="InterPro" id="IPR000182">
    <property type="entry name" value="GNAT_dom"/>
</dbReference>
<dbReference type="Gene3D" id="3.40.630.30">
    <property type="match status" value="1"/>
</dbReference>
<dbReference type="PROSITE" id="PS51186">
    <property type="entry name" value="GNAT"/>
    <property type="match status" value="1"/>
</dbReference>
<sequence length="135" mass="14247">MTAPPIRAATSEDVAALSRLDTVGGPERAAEIAGWVAAGHVRVYDDGSPRGYTAVTREFFGRPFLAMLMVAAGARGEGVGEALLREASSAGTFTSANLSNQPMQRLLARCGWEACGMVHGLDEGDPEVFYRFTGP</sequence>
<dbReference type="AlphaFoldDB" id="A0A9W6W7H4"/>
<comment type="caution">
    <text evidence="2">The sequence shown here is derived from an EMBL/GenBank/DDBJ whole genome shotgun (WGS) entry which is preliminary data.</text>
</comment>
<dbReference type="InterPro" id="IPR016181">
    <property type="entry name" value="Acyl_CoA_acyltransferase"/>
</dbReference>
<accession>A0A9W6W7H4</accession>
<dbReference type="RefSeq" id="WP_285661738.1">
    <property type="nucleotide sequence ID" value="NZ_BSTX01000001.1"/>
</dbReference>
<dbReference type="EMBL" id="BSTX01000001">
    <property type="protein sequence ID" value="GLZ76564.1"/>
    <property type="molecule type" value="Genomic_DNA"/>
</dbReference>